<gene>
    <name evidence="2" type="ORF">AMAG_17849</name>
</gene>
<feature type="region of interest" description="Disordered" evidence="1">
    <location>
        <begin position="89"/>
        <end position="123"/>
    </location>
</feature>
<organism evidence="2 3">
    <name type="scientific">Allomyces macrogynus (strain ATCC 38327)</name>
    <name type="common">Allomyces javanicus var. macrogynus</name>
    <dbReference type="NCBI Taxonomy" id="578462"/>
    <lineage>
        <taxon>Eukaryota</taxon>
        <taxon>Fungi</taxon>
        <taxon>Fungi incertae sedis</taxon>
        <taxon>Blastocladiomycota</taxon>
        <taxon>Blastocladiomycetes</taxon>
        <taxon>Blastocladiales</taxon>
        <taxon>Blastocladiaceae</taxon>
        <taxon>Allomyces</taxon>
    </lineage>
</organism>
<reference evidence="3" key="2">
    <citation type="submission" date="2009-11" db="EMBL/GenBank/DDBJ databases">
        <title>The Genome Sequence of Allomyces macrogynus strain ATCC 38327.</title>
        <authorList>
            <consortium name="The Broad Institute Genome Sequencing Platform"/>
            <person name="Russ C."/>
            <person name="Cuomo C."/>
            <person name="Shea T."/>
            <person name="Young S.K."/>
            <person name="Zeng Q."/>
            <person name="Koehrsen M."/>
            <person name="Haas B."/>
            <person name="Borodovsky M."/>
            <person name="Guigo R."/>
            <person name="Alvarado L."/>
            <person name="Berlin A."/>
            <person name="Borenstein D."/>
            <person name="Chen Z."/>
            <person name="Engels R."/>
            <person name="Freedman E."/>
            <person name="Gellesch M."/>
            <person name="Goldberg J."/>
            <person name="Griggs A."/>
            <person name="Gujja S."/>
            <person name="Heiman D."/>
            <person name="Hepburn T."/>
            <person name="Howarth C."/>
            <person name="Jen D."/>
            <person name="Larson L."/>
            <person name="Lewis B."/>
            <person name="Mehta T."/>
            <person name="Park D."/>
            <person name="Pearson M."/>
            <person name="Roberts A."/>
            <person name="Saif S."/>
            <person name="Shenoy N."/>
            <person name="Sisk P."/>
            <person name="Stolte C."/>
            <person name="Sykes S."/>
            <person name="Walk T."/>
            <person name="White J."/>
            <person name="Yandava C."/>
            <person name="Burger G."/>
            <person name="Gray M.W."/>
            <person name="Holland P.W.H."/>
            <person name="King N."/>
            <person name="Lang F.B.F."/>
            <person name="Roger A.J."/>
            <person name="Ruiz-Trillo I."/>
            <person name="Lander E."/>
            <person name="Nusbaum C."/>
        </authorList>
    </citation>
    <scope>NUCLEOTIDE SEQUENCE [LARGE SCALE GENOMIC DNA]</scope>
    <source>
        <strain evidence="3">ATCC 38327</strain>
    </source>
</reference>
<dbReference type="Proteomes" id="UP000054350">
    <property type="component" value="Unassembled WGS sequence"/>
</dbReference>
<protein>
    <submittedName>
        <fullName evidence="2">Uncharacterized protein</fullName>
    </submittedName>
</protein>
<feature type="compositionally biased region" description="Basic residues" evidence="1">
    <location>
        <begin position="100"/>
        <end position="113"/>
    </location>
</feature>
<dbReference type="EMBL" id="GG745329">
    <property type="protein sequence ID" value="KNE55954.1"/>
    <property type="molecule type" value="Genomic_DNA"/>
</dbReference>
<accession>A0A0L0S0U4</accession>
<dbReference type="AlphaFoldDB" id="A0A0L0S0U4"/>
<keyword evidence="3" id="KW-1185">Reference proteome</keyword>
<dbReference type="VEuPathDB" id="FungiDB:AMAG_17849"/>
<evidence type="ECO:0000313" key="3">
    <source>
        <dbReference type="Proteomes" id="UP000054350"/>
    </source>
</evidence>
<reference evidence="2 3" key="1">
    <citation type="submission" date="2009-11" db="EMBL/GenBank/DDBJ databases">
        <title>Annotation of Allomyces macrogynus ATCC 38327.</title>
        <authorList>
            <consortium name="The Broad Institute Genome Sequencing Platform"/>
            <person name="Russ C."/>
            <person name="Cuomo C."/>
            <person name="Burger G."/>
            <person name="Gray M.W."/>
            <person name="Holland P.W.H."/>
            <person name="King N."/>
            <person name="Lang F.B.F."/>
            <person name="Roger A.J."/>
            <person name="Ruiz-Trillo I."/>
            <person name="Young S.K."/>
            <person name="Zeng Q."/>
            <person name="Gargeya S."/>
            <person name="Fitzgerald M."/>
            <person name="Haas B."/>
            <person name="Abouelleil A."/>
            <person name="Alvarado L."/>
            <person name="Arachchi H.M."/>
            <person name="Berlin A."/>
            <person name="Chapman S.B."/>
            <person name="Gearin G."/>
            <person name="Goldberg J."/>
            <person name="Griggs A."/>
            <person name="Gujja S."/>
            <person name="Hansen M."/>
            <person name="Heiman D."/>
            <person name="Howarth C."/>
            <person name="Larimer J."/>
            <person name="Lui A."/>
            <person name="MacDonald P.J.P."/>
            <person name="McCowen C."/>
            <person name="Montmayeur A."/>
            <person name="Murphy C."/>
            <person name="Neiman D."/>
            <person name="Pearson M."/>
            <person name="Priest M."/>
            <person name="Roberts A."/>
            <person name="Saif S."/>
            <person name="Shea T."/>
            <person name="Sisk P."/>
            <person name="Stolte C."/>
            <person name="Sykes S."/>
            <person name="Wortman J."/>
            <person name="Nusbaum C."/>
            <person name="Birren B."/>
        </authorList>
    </citation>
    <scope>NUCLEOTIDE SEQUENCE [LARGE SCALE GENOMIC DNA]</scope>
    <source>
        <strain evidence="2 3">ATCC 38327</strain>
    </source>
</reference>
<name>A0A0L0S0U4_ALLM3</name>
<evidence type="ECO:0000256" key="1">
    <source>
        <dbReference type="SAM" id="MobiDB-lite"/>
    </source>
</evidence>
<sequence length="123" mass="13321">MTTPPLVSTSSTSNPSKYRAFSIRSTSAASSGEYGFPPVARANSRCATRPPRRHVACRHDARSPLTISSSAGTILSTRRSRTGLRYVTSTRGESIGARGTRPKSRSPKTRICVRGRLSSTRPR</sequence>
<evidence type="ECO:0000313" key="2">
    <source>
        <dbReference type="EMBL" id="KNE55954.1"/>
    </source>
</evidence>
<proteinExistence type="predicted"/>